<accession>A0A061BR99</accession>
<dbReference type="RefSeq" id="XP_012770910.1">
    <property type="nucleotide sequence ID" value="XM_012915456.1"/>
</dbReference>
<feature type="coiled-coil region" evidence="1">
    <location>
        <begin position="241"/>
        <end position="316"/>
    </location>
</feature>
<evidence type="ECO:0000256" key="2">
    <source>
        <dbReference type="SAM" id="Phobius"/>
    </source>
</evidence>
<name>A0A061BR99_BABBI</name>
<keyword evidence="2" id="KW-0812">Transmembrane</keyword>
<evidence type="ECO:0008006" key="4">
    <source>
        <dbReference type="Google" id="ProtNLM"/>
    </source>
</evidence>
<keyword evidence="2" id="KW-1133">Transmembrane helix</keyword>
<protein>
    <recommendedName>
        <fullName evidence="4">C3H1-type domain-containing protein</fullName>
    </recommendedName>
</protein>
<reference evidence="3" key="1">
    <citation type="journal article" date="2014" name="Nucleic Acids Res.">
        <title>The evolutionary dynamics of variant antigen genes in Babesia reveal a history of genomic innovation underlying host-parasite interaction.</title>
        <authorList>
            <person name="Jackson A.P."/>
            <person name="Otto T.D."/>
            <person name="Darby A."/>
            <person name="Ramaprasad A."/>
            <person name="Xia D."/>
            <person name="Echaide I.E."/>
            <person name="Farber M."/>
            <person name="Gahlot S."/>
            <person name="Gamble J."/>
            <person name="Gupta D."/>
            <person name="Gupta Y."/>
            <person name="Jackson L."/>
            <person name="Malandrin L."/>
            <person name="Malas T.B."/>
            <person name="Moussa E."/>
            <person name="Nair M."/>
            <person name="Reid AJ."/>
            <person name="Sanders M."/>
            <person name="Sharma J."/>
            <person name="Tracey A."/>
            <person name="Quail M.A."/>
            <person name="Weir W."/>
            <person name="Wastling J.M."/>
            <person name="Hall N."/>
            <person name="Willadsen P."/>
            <person name="Lingelbach K."/>
            <person name="Shiels B."/>
            <person name="Tait A."/>
            <person name="Berriman M."/>
            <person name="Allred D.R."/>
            <person name="Pain A."/>
        </authorList>
    </citation>
    <scope>NUCLEOTIDE SEQUENCE</scope>
    <source>
        <strain evidence="3">Bond</strain>
    </source>
</reference>
<dbReference type="VEuPathDB" id="PiroplasmaDB:BBBOND_0006300"/>
<dbReference type="OrthoDB" id="366926at2759"/>
<keyword evidence="2" id="KW-0472">Membrane</keyword>
<dbReference type="KEGG" id="bbig:BBBOND_0006300"/>
<evidence type="ECO:0000256" key="1">
    <source>
        <dbReference type="SAM" id="Coils"/>
    </source>
</evidence>
<keyword evidence="1" id="KW-0175">Coiled coil</keyword>
<dbReference type="GeneID" id="24562185"/>
<reference evidence="3" key="2">
    <citation type="submission" date="2014-06" db="EMBL/GenBank/DDBJ databases">
        <authorList>
            <person name="Aslett M."/>
            <person name="De Silva Nishadi"/>
        </authorList>
    </citation>
    <scope>NUCLEOTIDE SEQUENCE</scope>
    <source>
        <strain evidence="3">Bond</strain>
    </source>
</reference>
<organism evidence="3">
    <name type="scientific">Babesia bigemina</name>
    <dbReference type="NCBI Taxonomy" id="5866"/>
    <lineage>
        <taxon>Eukaryota</taxon>
        <taxon>Sar</taxon>
        <taxon>Alveolata</taxon>
        <taxon>Apicomplexa</taxon>
        <taxon>Aconoidasida</taxon>
        <taxon>Piroplasmida</taxon>
        <taxon>Babesiidae</taxon>
        <taxon>Babesia</taxon>
    </lineage>
</organism>
<sequence length="1810" mass="202466">MTSINHPNNLCLVTLHFPSSTSCHCPDHVPPRELDQKFDENKKCEITSNNNPTNILNNLCTGLETFLGFSSDSKGYTGSGIVYSDLDRLCDGVMGFLHGVLSNIHKHLGQHKSTLDSAINILNTNKQLGKNGFNAAIGEVVAGVRGYNDAVMKSNKKVSDVLTKMQKDADKYSAERLEKLLPPRNADDPVKIGNLIEAANETVAECLKKADEFNTALDMKNNAEELRNAMKDLNPNLITKIENVRENIKHESKRLNKLAEHEKNDLHSMEAEIKTKLHDVKCKVNEHIKKKVKDLVERLKDRVREMQTKLVDINVDLTKHLEKLEKWMKDVKKFIDEHPRVNAQKILEEIKWDNGGDTNVKRNKIDNAARELRMKAEELFRAGEAAKKTVQEKVSLALTQVITMNDALKQDLWKVKANIKKAVVALGKTLETNVKQDLTTLKGKIKSGLHPIVGGVETFSKQFAATKQAIDGAIQALHGDVGRLKELENVGTADMKFIHAFRGNNDPFQKLKVYFKILDEEVMSKLQTGITKIGEQMLERLASYAGGNNLQDELRKSPIKDGIAEALKSLSTVNTLDKLPDLTEVKTLLGNIIFDDFKKEFKRAFSQIDTLSATVAEQITKQDVKSLFTALGAIAKAVASHSDKVVKAVMQGINTKVKTDVQALAGVMDVKVKKISSGVQKDQDGDKVEYYEGAKEDAKGLAWLVRDFDKNIKIAITNYHGQFDSEFFKTNGEVNNYKLGSDLMSNFHGTYEKNLKDGDFKTDGGESVLNKEIGVDDMTSAGVQGNKISTIAPKTFTTFERHVNQDTVATSQGNIENLNGELPIKIKDIREQVADIALKSISDLNEQAGQQLELVTKTLDALCRDVKRAAEDVQINLNVLKSTKIDVNLKRIHGLIDDLRTTQLGAVIGLTNNFLTQFADKAGEQIVKDLEQDANIEVTKGETDIIHELRKRYIAFIKLLLTEFSSKCKNDLYGLPDEITKDADKGAKGFMKQLATFSEMHLQRADLTNLASFSRPATSFIGDLLEKVASSDDIGAKHNALSQIGKAVRTMLNKITKYNHKFLTHLSALSSLLATIRPASYADDSNPLLECLKKGVQRMCDELDKAYVSVYDSETFGAELVEKNKVTPYGTQLSKVFLSILEIYNEDLRYLKNRTIHKWSTSRIYAGSSLGTFLQNSGYGVSNNETEQNGHLDKNANGTKIMSLLVGENYGHVYHKNKNYKFQLENLYDCLTTYYRIRHISTAGSKKSPCNIYEMLCWLTSLQYSSVYLNFISDEFSDLFDKRENKIAGTNEVDGISFEDQTANKLAAYPQNITYTEVHNAIVHVTSLAPVLLTSIVGYGNEYTTYAVDFYCNTHNFAYPSSSVDCLNTLIEHLRRIVPVFQFLLTRCGFAAKYHGWSDCTYGRDVKSSTWPCNEHSKTEVECQSTSPLQSFLRDCLPGHLPHELTSTGCKSECKTCPKSLPGAPCITPLGFRGFTGSKKTGKELCKVLTKFLGNGVASCLFGLIPKPPSTLSQHFAFTMSLVRNWQSNGTHSLKTNIEAAVTEQSIRLFEQPSDLTAALRNAYGDVRSSHKRESHPEAKNADLCTLSTSTSCTYASSDKLHCGPYLSTLCLEEYRYFADKHCNLYLSWAVYLPWTFYGYLKALLQAFCSISCQDWGCSKCIHGVKCKKGQHGVDNCQCRGLVECRGVQSTFYNYGFTFGNPETLLAKEGKKYCHHFHQQLKSVLESQYFAKLFEECDNFLWIIRQPFIWMNVALWSLSLFYLICVMVGRLDVLHIRSHLRIPSSHSITAQSLLAAAQVGRLAKISYLQP</sequence>
<evidence type="ECO:0000313" key="3">
    <source>
        <dbReference type="EMBL" id="CDR71968.1"/>
    </source>
</evidence>
<gene>
    <name evidence="3" type="ORF">BBBOND_0006300</name>
</gene>
<feature type="transmembrane region" description="Helical" evidence="2">
    <location>
        <begin position="1748"/>
        <end position="1771"/>
    </location>
</feature>
<dbReference type="EMBL" id="LK055272">
    <property type="protein sequence ID" value="CDR71968.1"/>
    <property type="molecule type" value="Genomic_DNA"/>
</dbReference>
<proteinExistence type="predicted"/>